<name>G0MJS1_CAEBE</name>
<dbReference type="AlphaFoldDB" id="G0MJS1"/>
<organism evidence="3">
    <name type="scientific">Caenorhabditis brenneri</name>
    <name type="common">Nematode worm</name>
    <dbReference type="NCBI Taxonomy" id="135651"/>
    <lineage>
        <taxon>Eukaryota</taxon>
        <taxon>Metazoa</taxon>
        <taxon>Ecdysozoa</taxon>
        <taxon>Nematoda</taxon>
        <taxon>Chromadorea</taxon>
        <taxon>Rhabditida</taxon>
        <taxon>Rhabditina</taxon>
        <taxon>Rhabditomorpha</taxon>
        <taxon>Rhabditoidea</taxon>
        <taxon>Rhabditidae</taxon>
        <taxon>Peloderinae</taxon>
        <taxon>Caenorhabditis</taxon>
    </lineage>
</organism>
<keyword evidence="1" id="KW-0472">Membrane</keyword>
<evidence type="ECO:0000313" key="2">
    <source>
        <dbReference type="EMBL" id="EGT32326.1"/>
    </source>
</evidence>
<accession>G0MJS1</accession>
<proteinExistence type="predicted"/>
<reference evidence="3" key="1">
    <citation type="submission" date="2011-07" db="EMBL/GenBank/DDBJ databases">
        <authorList>
            <consortium name="Caenorhabditis brenneri Sequencing and Analysis Consortium"/>
            <person name="Wilson R.K."/>
        </authorList>
    </citation>
    <scope>NUCLEOTIDE SEQUENCE [LARGE SCALE GENOMIC DNA]</scope>
    <source>
        <strain evidence="3">PB2801</strain>
    </source>
</reference>
<evidence type="ECO:0000313" key="3">
    <source>
        <dbReference type="Proteomes" id="UP000008068"/>
    </source>
</evidence>
<keyword evidence="3" id="KW-1185">Reference proteome</keyword>
<dbReference type="PANTHER" id="PTHR34005">
    <property type="entry name" value="PROTEIN CBG15054-RELATED"/>
    <property type="match status" value="1"/>
</dbReference>
<dbReference type="InParanoid" id="G0MJS1"/>
<gene>
    <name evidence="2" type="ORF">CAEBREN_22085</name>
</gene>
<evidence type="ECO:0000256" key="1">
    <source>
        <dbReference type="SAM" id="Phobius"/>
    </source>
</evidence>
<feature type="transmembrane region" description="Helical" evidence="1">
    <location>
        <begin position="6"/>
        <end position="28"/>
    </location>
</feature>
<dbReference type="EMBL" id="GL379797">
    <property type="protein sequence ID" value="EGT32326.1"/>
    <property type="molecule type" value="Genomic_DNA"/>
</dbReference>
<protein>
    <submittedName>
        <fullName evidence="2">Uncharacterized protein</fullName>
    </submittedName>
</protein>
<sequence length="258" mass="29624">MDSGFWIFLAYCGLAFVFLIIFYIYLALKYLAQRRSKRTTEVKKTPMIPFSQEGLYEYKGDDHKKHVIPDVRILCSPIFKSYCASSKLNKFMIDLFKLRIHEDDGTSTRLGKKCPLPKNARVISIKMNGFKHGRKMHEFEPIDGPAPGSSYEFQMFGDQKIQATYYVEGGVSYPAGYCIYLSKTGLRDEEFPLDVIRESSFLAAQMYLWRMRRMSQVASAPVEEDDGSRGGRLCEGLEMEQIKRQDPPPSYASTIHIV</sequence>
<keyword evidence="1" id="KW-1133">Transmembrane helix</keyword>
<keyword evidence="1" id="KW-0812">Transmembrane</keyword>
<dbReference type="HOGENOM" id="CLU_1095091_0_0_1"/>
<dbReference type="PANTHER" id="PTHR34005:SF1">
    <property type="entry name" value="PROTEIN CBG15054"/>
    <property type="match status" value="1"/>
</dbReference>
<dbReference type="eggNOG" id="ENOG502TJUE">
    <property type="taxonomic scope" value="Eukaryota"/>
</dbReference>
<dbReference type="Proteomes" id="UP000008068">
    <property type="component" value="Unassembled WGS sequence"/>
</dbReference>